<gene>
    <name evidence="6" type="ORF">BS50DRAFT_574934</name>
</gene>
<dbReference type="SUPFAM" id="SSF53474">
    <property type="entry name" value="alpha/beta-Hydrolases"/>
    <property type="match status" value="1"/>
</dbReference>
<dbReference type="InterPro" id="IPR007751">
    <property type="entry name" value="DUF676_lipase-like"/>
</dbReference>
<dbReference type="PANTHER" id="PTHR12482">
    <property type="entry name" value="LIPASE ROG1-RELATED-RELATED"/>
    <property type="match status" value="1"/>
</dbReference>
<keyword evidence="2" id="KW-0442">Lipid degradation</keyword>
<dbReference type="OrthoDB" id="273452at2759"/>
<dbReference type="FunFam" id="3.40.50.1820:FF:000223">
    <property type="entry name" value="Lipase/serine esterase"/>
    <property type="match status" value="1"/>
</dbReference>
<dbReference type="GO" id="GO:0004622">
    <property type="term" value="F:phosphatidylcholine lysophospholipase activity"/>
    <property type="evidence" value="ECO:0007669"/>
    <property type="project" value="TreeGrafter"/>
</dbReference>
<dbReference type="InterPro" id="IPR044294">
    <property type="entry name" value="Lipase-like"/>
</dbReference>
<evidence type="ECO:0000259" key="5">
    <source>
        <dbReference type="Pfam" id="PF05057"/>
    </source>
</evidence>
<evidence type="ECO:0000313" key="6">
    <source>
        <dbReference type="EMBL" id="PSN66532.1"/>
    </source>
</evidence>
<evidence type="ECO:0000256" key="2">
    <source>
        <dbReference type="ARBA" id="ARBA00022963"/>
    </source>
</evidence>
<feature type="region of interest" description="Disordered" evidence="3">
    <location>
        <begin position="349"/>
        <end position="384"/>
    </location>
</feature>
<reference evidence="6 7" key="1">
    <citation type="journal article" date="2018" name="Front. Microbiol.">
        <title>Genome-Wide Analysis of Corynespora cassiicola Leaf Fall Disease Putative Effectors.</title>
        <authorList>
            <person name="Lopez D."/>
            <person name="Ribeiro S."/>
            <person name="Label P."/>
            <person name="Fumanal B."/>
            <person name="Venisse J.S."/>
            <person name="Kohler A."/>
            <person name="de Oliveira R.R."/>
            <person name="Labutti K."/>
            <person name="Lipzen A."/>
            <person name="Lail K."/>
            <person name="Bauer D."/>
            <person name="Ohm R.A."/>
            <person name="Barry K.W."/>
            <person name="Spatafora J."/>
            <person name="Grigoriev I.V."/>
            <person name="Martin F.M."/>
            <person name="Pujade-Renaud V."/>
        </authorList>
    </citation>
    <scope>NUCLEOTIDE SEQUENCE [LARGE SCALE GENOMIC DNA]</scope>
    <source>
        <strain evidence="6 7">Philippines</strain>
    </source>
</reference>
<keyword evidence="4" id="KW-1133">Transmembrane helix</keyword>
<dbReference type="Proteomes" id="UP000240883">
    <property type="component" value="Unassembled WGS sequence"/>
</dbReference>
<evidence type="ECO:0000313" key="7">
    <source>
        <dbReference type="Proteomes" id="UP000240883"/>
    </source>
</evidence>
<dbReference type="Pfam" id="PF05057">
    <property type="entry name" value="DUF676"/>
    <property type="match status" value="1"/>
</dbReference>
<dbReference type="GO" id="GO:0047372">
    <property type="term" value="F:monoacylglycerol lipase activity"/>
    <property type="evidence" value="ECO:0007669"/>
    <property type="project" value="TreeGrafter"/>
</dbReference>
<keyword evidence="7" id="KW-1185">Reference proteome</keyword>
<accession>A0A2T2NM70</accession>
<dbReference type="AlphaFoldDB" id="A0A2T2NM70"/>
<proteinExistence type="inferred from homology"/>
<protein>
    <submittedName>
        <fullName evidence="6">Lipase/serine esteras-like protein</fullName>
    </submittedName>
</protein>
<dbReference type="GO" id="GO:0005811">
    <property type="term" value="C:lipid droplet"/>
    <property type="evidence" value="ECO:0007669"/>
    <property type="project" value="TreeGrafter"/>
</dbReference>
<dbReference type="EMBL" id="KZ678136">
    <property type="protein sequence ID" value="PSN66532.1"/>
    <property type="molecule type" value="Genomic_DNA"/>
</dbReference>
<organism evidence="6 7">
    <name type="scientific">Corynespora cassiicola Philippines</name>
    <dbReference type="NCBI Taxonomy" id="1448308"/>
    <lineage>
        <taxon>Eukaryota</taxon>
        <taxon>Fungi</taxon>
        <taxon>Dikarya</taxon>
        <taxon>Ascomycota</taxon>
        <taxon>Pezizomycotina</taxon>
        <taxon>Dothideomycetes</taxon>
        <taxon>Pleosporomycetidae</taxon>
        <taxon>Pleosporales</taxon>
        <taxon>Corynesporascaceae</taxon>
        <taxon>Corynespora</taxon>
    </lineage>
</organism>
<dbReference type="Gene3D" id="3.40.50.1820">
    <property type="entry name" value="alpha/beta hydrolase"/>
    <property type="match status" value="1"/>
</dbReference>
<feature type="domain" description="DUF676" evidence="5">
    <location>
        <begin position="11"/>
        <end position="211"/>
    </location>
</feature>
<name>A0A2T2NM70_CORCC</name>
<evidence type="ECO:0000256" key="1">
    <source>
        <dbReference type="ARBA" id="ARBA00007920"/>
    </source>
</evidence>
<sequence length="459" mass="51168">MALPASAPASTKADHLCVLVHGLWGNPDHLKFLSTSLREKYSENELHILVVKRNAGSFTYDGIETGGERVANEVEEHLDDLAKKGNHVKKISVIGYSLGGLISRYAIGLLYSKGLFDHIQPINFTTFATPHLGVRTPLKGYHNHIWNVLGARTLSMSGRQLFTIDKFRDTGRPLLAVLADPESVFMRALAMFQQRSLYANVVNDRSVTYYTAGISQTDPFVQPDSVKINYLEGCGDVIVDANNPVSPKEPDVLPAFTQRLSSGTKTVFGRVPFVAFLVLFIPIGSTVFLLNSAIQSVRSRQRIRLHEEGKAGVDIGAYRIPLMINAARKEVEDMFENVNNVQEQEYLEVGSEELASPTQPASPKMHRRASSANADAASDSDMDSVQEQKMELGIEFPTLALTKDQFAMIEALDNVGFKKYPVFIHNHRHSHAAIIRRMDRKAFDEGYVVVKHWLNEFEL</sequence>
<feature type="transmembrane region" description="Helical" evidence="4">
    <location>
        <begin position="273"/>
        <end position="294"/>
    </location>
</feature>
<keyword evidence="4" id="KW-0812">Transmembrane</keyword>
<comment type="similarity">
    <text evidence="1">Belongs to the putative lipase ROG1 family.</text>
</comment>
<evidence type="ECO:0000256" key="4">
    <source>
        <dbReference type="SAM" id="Phobius"/>
    </source>
</evidence>
<keyword evidence="4" id="KW-0472">Membrane</keyword>
<dbReference type="InterPro" id="IPR029058">
    <property type="entry name" value="AB_hydrolase_fold"/>
</dbReference>
<evidence type="ECO:0000256" key="3">
    <source>
        <dbReference type="SAM" id="MobiDB-lite"/>
    </source>
</evidence>
<keyword evidence="2" id="KW-0443">Lipid metabolism</keyword>
<dbReference type="PANTHER" id="PTHR12482:SF65">
    <property type="entry name" value="ESTERASE, PUTATIVE (AFU_ORTHOLOGUE AFUA_3G12320)-RELATED"/>
    <property type="match status" value="1"/>
</dbReference>
<dbReference type="GO" id="GO:0016042">
    <property type="term" value="P:lipid catabolic process"/>
    <property type="evidence" value="ECO:0007669"/>
    <property type="project" value="UniProtKB-KW"/>
</dbReference>